<name>A0A2X1XNP4_9FIRM</name>
<reference evidence="11 12" key="1">
    <citation type="submission" date="2018-06" db="EMBL/GenBank/DDBJ databases">
        <authorList>
            <consortium name="Pathogen Informatics"/>
            <person name="Doyle S."/>
        </authorList>
    </citation>
    <scope>NUCLEOTIDE SEQUENCE [LARGE SCALE GENOMIC DNA]</scope>
    <source>
        <strain evidence="11 12">NCTC13076</strain>
    </source>
</reference>
<evidence type="ECO:0000313" key="11">
    <source>
        <dbReference type="EMBL" id="SPY36210.1"/>
    </source>
</evidence>
<dbReference type="PANTHER" id="PTHR31637:SF0">
    <property type="entry name" value="2,3-BISPHOSPHOGLYCERATE-INDEPENDENT PHOSPHOGLYCERATE MUTASE"/>
    <property type="match status" value="1"/>
</dbReference>
<evidence type="ECO:0000256" key="7">
    <source>
        <dbReference type="ARBA" id="ARBA00023152"/>
    </source>
</evidence>
<dbReference type="GO" id="GO:0004619">
    <property type="term" value="F:phosphoglycerate mutase activity"/>
    <property type="evidence" value="ECO:0007669"/>
    <property type="project" value="UniProtKB-EC"/>
</dbReference>
<dbReference type="AlphaFoldDB" id="A0A2X1XNP4"/>
<comment type="similarity">
    <text evidence="4">Belongs to the BPG-independent phosphoglycerate mutase family.</text>
</comment>
<evidence type="ECO:0000256" key="3">
    <source>
        <dbReference type="ARBA" id="ARBA00004798"/>
    </source>
</evidence>
<dbReference type="GO" id="GO:0006096">
    <property type="term" value="P:glycolytic process"/>
    <property type="evidence" value="ECO:0007669"/>
    <property type="project" value="UniProtKB-UniPathway"/>
</dbReference>
<gene>
    <name evidence="11" type="primary">gpmI_6</name>
    <name evidence="11" type="ORF">NCTC13076_00132</name>
</gene>
<dbReference type="Gene3D" id="3.40.1450.10">
    <property type="entry name" value="BPG-independent phosphoglycerate mutase, domain B"/>
    <property type="match status" value="1"/>
</dbReference>
<proteinExistence type="inferred from homology"/>
<sequence>MGNSEVGHLNIGQEELSTKFDKDTESIKSGEFFKNSEFKRAIDNVKKNNSSLHLIGLVSKGGVHSHLDHLKALNRINEGRGNRKNLYPCNY</sequence>
<evidence type="ECO:0000256" key="9">
    <source>
        <dbReference type="ARBA" id="ARBA00023235"/>
    </source>
</evidence>
<dbReference type="GO" id="GO:0030145">
    <property type="term" value="F:manganese ion binding"/>
    <property type="evidence" value="ECO:0007669"/>
    <property type="project" value="InterPro"/>
</dbReference>
<dbReference type="InterPro" id="IPR005995">
    <property type="entry name" value="Pgm_bpd_ind"/>
</dbReference>
<accession>A0A2X1XNP4</accession>
<evidence type="ECO:0000256" key="6">
    <source>
        <dbReference type="ARBA" id="ARBA00022723"/>
    </source>
</evidence>
<comment type="pathway">
    <text evidence="3">Carbohydrate degradation; glycolysis; pyruvate from D-glyceraldehyde 3-phosphate: step 3/5.</text>
</comment>
<evidence type="ECO:0000259" key="10">
    <source>
        <dbReference type="Pfam" id="PF06415"/>
    </source>
</evidence>
<protein>
    <recommendedName>
        <fullName evidence="5">phosphoglycerate mutase (2,3-diphosphoglycerate-independent)</fullName>
        <ecNumber evidence="5">5.4.2.12</ecNumber>
    </recommendedName>
</protein>
<dbReference type="EMBL" id="UATM01000012">
    <property type="protein sequence ID" value="SPY36210.1"/>
    <property type="molecule type" value="Genomic_DNA"/>
</dbReference>
<evidence type="ECO:0000256" key="8">
    <source>
        <dbReference type="ARBA" id="ARBA00023211"/>
    </source>
</evidence>
<dbReference type="InterPro" id="IPR011258">
    <property type="entry name" value="BPG-indep_PGM_N"/>
</dbReference>
<dbReference type="EC" id="5.4.2.12" evidence="5"/>
<comment type="catalytic activity">
    <reaction evidence="1">
        <text>(2R)-2-phosphoglycerate = (2R)-3-phosphoglycerate</text>
        <dbReference type="Rhea" id="RHEA:15901"/>
        <dbReference type="ChEBI" id="CHEBI:58272"/>
        <dbReference type="ChEBI" id="CHEBI:58289"/>
        <dbReference type="EC" id="5.4.2.12"/>
    </reaction>
</comment>
<dbReference type="PANTHER" id="PTHR31637">
    <property type="entry name" value="2,3-BISPHOSPHOGLYCERATE-INDEPENDENT PHOSPHOGLYCERATE MUTASE"/>
    <property type="match status" value="1"/>
</dbReference>
<comment type="cofactor">
    <cofactor evidence="2">
        <name>Mn(2+)</name>
        <dbReference type="ChEBI" id="CHEBI:29035"/>
    </cofactor>
</comment>
<keyword evidence="8" id="KW-0464">Manganese</keyword>
<evidence type="ECO:0000256" key="5">
    <source>
        <dbReference type="ARBA" id="ARBA00012026"/>
    </source>
</evidence>
<dbReference type="GO" id="GO:0005737">
    <property type="term" value="C:cytoplasm"/>
    <property type="evidence" value="ECO:0007669"/>
    <property type="project" value="InterPro"/>
</dbReference>
<keyword evidence="6" id="KW-0479">Metal-binding</keyword>
<evidence type="ECO:0000256" key="1">
    <source>
        <dbReference type="ARBA" id="ARBA00000370"/>
    </source>
</evidence>
<dbReference type="UniPathway" id="UPA00109">
    <property type="reaction ID" value="UER00186"/>
</dbReference>
<dbReference type="Pfam" id="PF06415">
    <property type="entry name" value="iPGM_N"/>
    <property type="match status" value="1"/>
</dbReference>
<dbReference type="InterPro" id="IPR036646">
    <property type="entry name" value="PGAM_B_sf"/>
</dbReference>
<keyword evidence="7" id="KW-0324">Glycolysis</keyword>
<feature type="domain" description="BPG-independent PGAM N-terminal" evidence="10">
    <location>
        <begin position="25"/>
        <end position="82"/>
    </location>
</feature>
<evidence type="ECO:0000313" key="12">
    <source>
        <dbReference type="Proteomes" id="UP000250070"/>
    </source>
</evidence>
<organism evidence="11 12">
    <name type="scientific">Peptoniphilus harei</name>
    <dbReference type="NCBI Taxonomy" id="54005"/>
    <lineage>
        <taxon>Bacteria</taxon>
        <taxon>Bacillati</taxon>
        <taxon>Bacillota</taxon>
        <taxon>Tissierellia</taxon>
        <taxon>Tissierellales</taxon>
        <taxon>Peptoniphilaceae</taxon>
        <taxon>Peptoniphilus</taxon>
    </lineage>
</organism>
<dbReference type="Proteomes" id="UP000250070">
    <property type="component" value="Unassembled WGS sequence"/>
</dbReference>
<keyword evidence="9 11" id="KW-0413">Isomerase</keyword>
<dbReference type="SUPFAM" id="SSF64158">
    <property type="entry name" value="2,3-Bisphosphoglycerate-independent phosphoglycerate mutase, substrate-binding domain"/>
    <property type="match status" value="1"/>
</dbReference>
<dbReference type="GO" id="GO:0006007">
    <property type="term" value="P:glucose catabolic process"/>
    <property type="evidence" value="ECO:0007669"/>
    <property type="project" value="InterPro"/>
</dbReference>
<evidence type="ECO:0000256" key="4">
    <source>
        <dbReference type="ARBA" id="ARBA00008819"/>
    </source>
</evidence>
<evidence type="ECO:0000256" key="2">
    <source>
        <dbReference type="ARBA" id="ARBA00001936"/>
    </source>
</evidence>